<evidence type="ECO:0000313" key="1">
    <source>
        <dbReference type="EMBL" id="GAF83104.1"/>
    </source>
</evidence>
<dbReference type="AlphaFoldDB" id="X0SPW4"/>
<dbReference type="EMBL" id="BARS01008740">
    <property type="protein sequence ID" value="GAF83104.1"/>
    <property type="molecule type" value="Genomic_DNA"/>
</dbReference>
<gene>
    <name evidence="1" type="ORF">S01H1_16597</name>
</gene>
<sequence>MVEKIFESNEQIRKKGETRYGKGTLKITDSNIYLNYKKLLGKTEEFTIPRKEIEKVEFTKDGLPIVIVGPGYSPYSDQSWLVMDIILKNGDGFNIFVGDLKRMPRKKAEERFGKYKKILEI</sequence>
<protein>
    <submittedName>
        <fullName evidence="1">Uncharacterized protein</fullName>
    </submittedName>
</protein>
<name>X0SPW4_9ZZZZ</name>
<proteinExistence type="predicted"/>
<comment type="caution">
    <text evidence="1">The sequence shown here is derived from an EMBL/GenBank/DDBJ whole genome shotgun (WGS) entry which is preliminary data.</text>
</comment>
<feature type="non-terminal residue" evidence="1">
    <location>
        <position position="121"/>
    </location>
</feature>
<organism evidence="1">
    <name type="scientific">marine sediment metagenome</name>
    <dbReference type="NCBI Taxonomy" id="412755"/>
    <lineage>
        <taxon>unclassified sequences</taxon>
        <taxon>metagenomes</taxon>
        <taxon>ecological metagenomes</taxon>
    </lineage>
</organism>
<reference evidence="1" key="1">
    <citation type="journal article" date="2014" name="Front. Microbiol.">
        <title>High frequency of phylogenetically diverse reductive dehalogenase-homologous genes in deep subseafloor sedimentary metagenomes.</title>
        <authorList>
            <person name="Kawai M."/>
            <person name="Futagami T."/>
            <person name="Toyoda A."/>
            <person name="Takaki Y."/>
            <person name="Nishi S."/>
            <person name="Hori S."/>
            <person name="Arai W."/>
            <person name="Tsubouchi T."/>
            <person name="Morono Y."/>
            <person name="Uchiyama I."/>
            <person name="Ito T."/>
            <person name="Fujiyama A."/>
            <person name="Inagaki F."/>
            <person name="Takami H."/>
        </authorList>
    </citation>
    <scope>NUCLEOTIDE SEQUENCE</scope>
    <source>
        <strain evidence="1">Expedition CK06-06</strain>
    </source>
</reference>
<accession>X0SPW4</accession>